<dbReference type="SUPFAM" id="SSF69000">
    <property type="entry name" value="FAD-dependent thiol oxidase"/>
    <property type="match status" value="1"/>
</dbReference>
<evidence type="ECO:0000256" key="2">
    <source>
        <dbReference type="ARBA" id="ARBA00022630"/>
    </source>
</evidence>
<evidence type="ECO:0000256" key="5">
    <source>
        <dbReference type="ARBA" id="ARBA00023157"/>
    </source>
</evidence>
<dbReference type="AlphaFoldDB" id="A0AA36MXB3"/>
<comment type="cofactor">
    <cofactor evidence="1 6">
        <name>FAD</name>
        <dbReference type="ChEBI" id="CHEBI:57692"/>
    </cofactor>
</comment>
<keyword evidence="2 6" id="KW-0285">Flavoprotein</keyword>
<proteinExistence type="predicted"/>
<evidence type="ECO:0000256" key="1">
    <source>
        <dbReference type="ARBA" id="ARBA00001974"/>
    </source>
</evidence>
<evidence type="ECO:0000256" key="4">
    <source>
        <dbReference type="ARBA" id="ARBA00023002"/>
    </source>
</evidence>
<dbReference type="InterPro" id="IPR039799">
    <property type="entry name" value="ALR/ERV"/>
</dbReference>
<dbReference type="GO" id="GO:0005739">
    <property type="term" value="C:mitochondrion"/>
    <property type="evidence" value="ECO:0007669"/>
    <property type="project" value="TreeGrafter"/>
</dbReference>
<sequence length="221" mass="23402">MVLDLWGLGHEAAGWLAHLPLAGKLSCLHGVKMGSVATSALGRGMDAPLAAKLAASKIGAGAAGTCAGAPSAWGPPMWKSLHCMAHGMPDTLAPEQQRSFEEMMNSLPKVLPCSSCGDHLRQHLQDDPVAPHLGTRDDLEHWLVRLHNTVNSDTGKAPVPEAEAMAGIQKMCACDNAQETLPTAATATMASMQPLAFLRPCLGREKSQVAVARPESWRDFV</sequence>
<reference evidence="8" key="1">
    <citation type="submission" date="2023-08" db="EMBL/GenBank/DDBJ databases">
        <authorList>
            <person name="Chen Y."/>
            <person name="Shah S."/>
            <person name="Dougan E. K."/>
            <person name="Thang M."/>
            <person name="Chan C."/>
        </authorList>
    </citation>
    <scope>NUCLEOTIDE SEQUENCE</scope>
</reference>
<gene>
    <name evidence="8" type="ORF">EVOR1521_LOCUS10403</name>
</gene>
<evidence type="ECO:0000313" key="9">
    <source>
        <dbReference type="Proteomes" id="UP001178507"/>
    </source>
</evidence>
<dbReference type="GO" id="GO:0050660">
    <property type="term" value="F:flavin adenine dinucleotide binding"/>
    <property type="evidence" value="ECO:0007669"/>
    <property type="project" value="TreeGrafter"/>
</dbReference>
<dbReference type="Gene3D" id="1.20.120.310">
    <property type="entry name" value="ERV/ALR sulfhydryl oxidase domain"/>
    <property type="match status" value="1"/>
</dbReference>
<dbReference type="Pfam" id="PF04777">
    <property type="entry name" value="Evr1_Alr"/>
    <property type="match status" value="1"/>
</dbReference>
<dbReference type="GO" id="GO:0016971">
    <property type="term" value="F:flavin-dependent sulfhydryl oxidase activity"/>
    <property type="evidence" value="ECO:0007669"/>
    <property type="project" value="InterPro"/>
</dbReference>
<evidence type="ECO:0000256" key="6">
    <source>
        <dbReference type="RuleBase" id="RU371123"/>
    </source>
</evidence>
<keyword evidence="4 6" id="KW-0560">Oxidoreductase</keyword>
<evidence type="ECO:0000259" key="7">
    <source>
        <dbReference type="PROSITE" id="PS51324"/>
    </source>
</evidence>
<evidence type="ECO:0000313" key="8">
    <source>
        <dbReference type="EMBL" id="CAJ1383236.1"/>
    </source>
</evidence>
<dbReference type="Proteomes" id="UP001178507">
    <property type="component" value="Unassembled WGS sequence"/>
</dbReference>
<dbReference type="PANTHER" id="PTHR12645">
    <property type="entry name" value="ALR/ERV"/>
    <property type="match status" value="1"/>
</dbReference>
<dbReference type="EMBL" id="CAUJNA010001001">
    <property type="protein sequence ID" value="CAJ1383236.1"/>
    <property type="molecule type" value="Genomic_DNA"/>
</dbReference>
<keyword evidence="5" id="KW-1015">Disulfide bond</keyword>
<comment type="caution">
    <text evidence="8">The sequence shown here is derived from an EMBL/GenBank/DDBJ whole genome shotgun (WGS) entry which is preliminary data.</text>
</comment>
<keyword evidence="9" id="KW-1185">Reference proteome</keyword>
<protein>
    <recommendedName>
        <fullName evidence="6">Sulfhydryl oxidase</fullName>
        <ecNumber evidence="6">1.8.3.2</ecNumber>
    </recommendedName>
</protein>
<evidence type="ECO:0000256" key="3">
    <source>
        <dbReference type="ARBA" id="ARBA00022827"/>
    </source>
</evidence>
<feature type="domain" description="ERV/ALR sulfhydryl oxidase" evidence="7">
    <location>
        <begin position="66"/>
        <end position="171"/>
    </location>
</feature>
<keyword evidence="3 6" id="KW-0274">FAD</keyword>
<dbReference type="InterPro" id="IPR017905">
    <property type="entry name" value="ERV/ALR_sulphydryl_oxidase"/>
</dbReference>
<dbReference type="PANTHER" id="PTHR12645:SF0">
    <property type="entry name" value="FAD-LINKED SULFHYDRYL OXIDASE ALR"/>
    <property type="match status" value="1"/>
</dbReference>
<accession>A0AA36MXB3</accession>
<dbReference type="PROSITE" id="PS51324">
    <property type="entry name" value="ERV_ALR"/>
    <property type="match status" value="1"/>
</dbReference>
<organism evidence="8 9">
    <name type="scientific">Effrenium voratum</name>
    <dbReference type="NCBI Taxonomy" id="2562239"/>
    <lineage>
        <taxon>Eukaryota</taxon>
        <taxon>Sar</taxon>
        <taxon>Alveolata</taxon>
        <taxon>Dinophyceae</taxon>
        <taxon>Suessiales</taxon>
        <taxon>Symbiodiniaceae</taxon>
        <taxon>Effrenium</taxon>
    </lineage>
</organism>
<name>A0AA36MXB3_9DINO</name>
<dbReference type="EC" id="1.8.3.2" evidence="6"/>
<comment type="catalytic activity">
    <reaction evidence="6">
        <text>2 R'C(R)SH + O2 = R'C(R)S-S(R)CR' + H2O2</text>
        <dbReference type="Rhea" id="RHEA:17357"/>
        <dbReference type="ChEBI" id="CHEBI:15379"/>
        <dbReference type="ChEBI" id="CHEBI:16240"/>
        <dbReference type="ChEBI" id="CHEBI:16520"/>
        <dbReference type="ChEBI" id="CHEBI:17412"/>
        <dbReference type="EC" id="1.8.3.2"/>
    </reaction>
</comment>
<dbReference type="InterPro" id="IPR036774">
    <property type="entry name" value="ERV/ALR_sulphydryl_oxid_sf"/>
</dbReference>